<keyword evidence="3" id="KW-1185">Reference proteome</keyword>
<evidence type="ECO:0000313" key="3">
    <source>
        <dbReference type="Proteomes" id="UP000305067"/>
    </source>
</evidence>
<evidence type="ECO:0000256" key="1">
    <source>
        <dbReference type="SAM" id="MobiDB-lite"/>
    </source>
</evidence>
<organism evidence="2 3">
    <name type="scientific">Pterulicium gracile</name>
    <dbReference type="NCBI Taxonomy" id="1884261"/>
    <lineage>
        <taxon>Eukaryota</taxon>
        <taxon>Fungi</taxon>
        <taxon>Dikarya</taxon>
        <taxon>Basidiomycota</taxon>
        <taxon>Agaricomycotina</taxon>
        <taxon>Agaricomycetes</taxon>
        <taxon>Agaricomycetidae</taxon>
        <taxon>Agaricales</taxon>
        <taxon>Pleurotineae</taxon>
        <taxon>Pterulaceae</taxon>
        <taxon>Pterulicium</taxon>
    </lineage>
</organism>
<dbReference type="EMBL" id="ML178851">
    <property type="protein sequence ID" value="TFK97047.1"/>
    <property type="molecule type" value="Genomic_DNA"/>
</dbReference>
<protein>
    <submittedName>
        <fullName evidence="2">Uncharacterized protein</fullName>
    </submittedName>
</protein>
<accession>A0A5C3Q7A4</accession>
<proteinExistence type="predicted"/>
<sequence>MPQVLQIAWVKSAAYAADPTKIGAIIRARYAKADGIVAYVSDRPQVGLQGENTPLMPFNSTFRRYKGTKGFCTRRTCLHQQCVHPLQLLAATYYRLLLTHSSRQSGTRRSSMTRSHRKPRATLTLSEITLIHLPALLASPSKEPSTNRSSPHPSSLLTTERSETVWAWRSLPPSARRCSPTRQSTFRPILSTIVASCARSRMSC</sequence>
<gene>
    <name evidence="2" type="ORF">BDV98DRAFT_575086</name>
</gene>
<feature type="compositionally biased region" description="Polar residues" evidence="1">
    <location>
        <begin position="142"/>
        <end position="158"/>
    </location>
</feature>
<dbReference type="Proteomes" id="UP000305067">
    <property type="component" value="Unassembled WGS sequence"/>
</dbReference>
<name>A0A5C3Q7A4_9AGAR</name>
<dbReference type="AlphaFoldDB" id="A0A5C3Q7A4"/>
<reference evidence="2 3" key="1">
    <citation type="journal article" date="2019" name="Nat. Ecol. Evol.">
        <title>Megaphylogeny resolves global patterns of mushroom evolution.</title>
        <authorList>
            <person name="Varga T."/>
            <person name="Krizsan K."/>
            <person name="Foldi C."/>
            <person name="Dima B."/>
            <person name="Sanchez-Garcia M."/>
            <person name="Sanchez-Ramirez S."/>
            <person name="Szollosi G.J."/>
            <person name="Szarkandi J.G."/>
            <person name="Papp V."/>
            <person name="Albert L."/>
            <person name="Andreopoulos W."/>
            <person name="Angelini C."/>
            <person name="Antonin V."/>
            <person name="Barry K.W."/>
            <person name="Bougher N.L."/>
            <person name="Buchanan P."/>
            <person name="Buyck B."/>
            <person name="Bense V."/>
            <person name="Catcheside P."/>
            <person name="Chovatia M."/>
            <person name="Cooper J."/>
            <person name="Damon W."/>
            <person name="Desjardin D."/>
            <person name="Finy P."/>
            <person name="Geml J."/>
            <person name="Haridas S."/>
            <person name="Hughes K."/>
            <person name="Justo A."/>
            <person name="Karasinski D."/>
            <person name="Kautmanova I."/>
            <person name="Kiss B."/>
            <person name="Kocsube S."/>
            <person name="Kotiranta H."/>
            <person name="LaButti K.M."/>
            <person name="Lechner B.E."/>
            <person name="Liimatainen K."/>
            <person name="Lipzen A."/>
            <person name="Lukacs Z."/>
            <person name="Mihaltcheva S."/>
            <person name="Morgado L.N."/>
            <person name="Niskanen T."/>
            <person name="Noordeloos M.E."/>
            <person name="Ohm R.A."/>
            <person name="Ortiz-Santana B."/>
            <person name="Ovrebo C."/>
            <person name="Racz N."/>
            <person name="Riley R."/>
            <person name="Savchenko A."/>
            <person name="Shiryaev A."/>
            <person name="Soop K."/>
            <person name="Spirin V."/>
            <person name="Szebenyi C."/>
            <person name="Tomsovsky M."/>
            <person name="Tulloss R.E."/>
            <person name="Uehling J."/>
            <person name="Grigoriev I.V."/>
            <person name="Vagvolgyi C."/>
            <person name="Papp T."/>
            <person name="Martin F.M."/>
            <person name="Miettinen O."/>
            <person name="Hibbett D.S."/>
            <person name="Nagy L.G."/>
        </authorList>
    </citation>
    <scope>NUCLEOTIDE SEQUENCE [LARGE SCALE GENOMIC DNA]</scope>
    <source>
        <strain evidence="2 3">CBS 309.79</strain>
    </source>
</reference>
<evidence type="ECO:0000313" key="2">
    <source>
        <dbReference type="EMBL" id="TFK97047.1"/>
    </source>
</evidence>
<feature type="region of interest" description="Disordered" evidence="1">
    <location>
        <begin position="139"/>
        <end position="158"/>
    </location>
</feature>